<reference evidence="2 3" key="1">
    <citation type="submission" date="2016-07" db="EMBL/GenBank/DDBJ databases">
        <title>Complete genome sequence of Bradyrhizobium icense LMTR 13T, a potential inoculant strain isolated from lima bean (Phaseolus lunatus) in Peru.</title>
        <authorList>
            <person name="Ormeno-Orrillo E."/>
            <person name="Duran D."/>
            <person name="Rogel M.A."/>
            <person name="Rey L."/>
            <person name="Imperial J."/>
            <person name="Ruiz-Argueso T."/>
            <person name="Martinez-Romero E."/>
        </authorList>
    </citation>
    <scope>NUCLEOTIDE SEQUENCE [LARGE SCALE GENOMIC DNA]</scope>
    <source>
        <strain evidence="2 3">LMTR 13</strain>
    </source>
</reference>
<dbReference type="Proteomes" id="UP000092839">
    <property type="component" value="Chromosome"/>
</dbReference>
<name>A0A1B1UDH4_9BRAD</name>
<dbReference type="InterPro" id="IPR004360">
    <property type="entry name" value="Glyas_Fos-R_dOase_dom"/>
</dbReference>
<dbReference type="InterPro" id="IPR037523">
    <property type="entry name" value="VOC_core"/>
</dbReference>
<dbReference type="EMBL" id="CP016428">
    <property type="protein sequence ID" value="ANW00791.1"/>
    <property type="molecule type" value="Genomic_DNA"/>
</dbReference>
<dbReference type="KEGG" id="bic:LMTR13_12005"/>
<dbReference type="SUPFAM" id="SSF54593">
    <property type="entry name" value="Glyoxalase/Bleomycin resistance protein/Dihydroxybiphenyl dioxygenase"/>
    <property type="match status" value="1"/>
</dbReference>
<evidence type="ECO:0000313" key="3">
    <source>
        <dbReference type="Proteomes" id="UP000092839"/>
    </source>
</evidence>
<accession>A0A1B1UDH4</accession>
<feature type="domain" description="VOC" evidence="1">
    <location>
        <begin position="16"/>
        <end position="157"/>
    </location>
</feature>
<dbReference type="PROSITE" id="PS51819">
    <property type="entry name" value="VOC"/>
    <property type="match status" value="1"/>
</dbReference>
<dbReference type="AlphaFoldDB" id="A0A1B1UDH4"/>
<dbReference type="OrthoDB" id="485032at2"/>
<protein>
    <submittedName>
        <fullName evidence="2">Glyoxalase</fullName>
    </submittedName>
</protein>
<evidence type="ECO:0000259" key="1">
    <source>
        <dbReference type="PROSITE" id="PS51819"/>
    </source>
</evidence>
<dbReference type="Pfam" id="PF00903">
    <property type="entry name" value="Glyoxalase"/>
    <property type="match status" value="1"/>
</dbReference>
<evidence type="ECO:0000313" key="2">
    <source>
        <dbReference type="EMBL" id="ANW00791.1"/>
    </source>
</evidence>
<gene>
    <name evidence="2" type="ORF">LMTR13_12005</name>
</gene>
<organism evidence="2 3">
    <name type="scientific">Bradyrhizobium icense</name>
    <dbReference type="NCBI Taxonomy" id="1274631"/>
    <lineage>
        <taxon>Bacteria</taxon>
        <taxon>Pseudomonadati</taxon>
        <taxon>Pseudomonadota</taxon>
        <taxon>Alphaproteobacteria</taxon>
        <taxon>Hyphomicrobiales</taxon>
        <taxon>Nitrobacteraceae</taxon>
        <taxon>Bradyrhizobium</taxon>
    </lineage>
</organism>
<dbReference type="Gene3D" id="3.10.180.10">
    <property type="entry name" value="2,3-Dihydroxybiphenyl 1,2-Dioxygenase, domain 1"/>
    <property type="match status" value="1"/>
</dbReference>
<sequence>MTVAVNPAKVRSTDMKFELAVIPVSDVAHAKEFYANLGWRFDAEFTNGSDFHIIQFTPPGSGASVIFGKNVTPAKPGSAQGLYLIVSDIEAARKELLARGVKVSEVFHGGDNVHTGTDEPYLFGSVRVTGPDPQRRTYHSFASFSDPDGNGWVLQEVTNRLPGRVEGDTTFASVSDLAATLRRAAAAHGEHEKLTGEHDVNWPDWYAEYIVNEQAGKPLPK</sequence>
<proteinExistence type="predicted"/>
<dbReference type="InterPro" id="IPR029068">
    <property type="entry name" value="Glyas_Bleomycin-R_OHBP_Dase"/>
</dbReference>
<dbReference type="RefSeq" id="WP_065728064.1">
    <property type="nucleotide sequence ID" value="NZ_CP016428.1"/>
</dbReference>
<dbReference type="STRING" id="1274631.LMTR13_12005"/>
<keyword evidence="3" id="KW-1185">Reference proteome</keyword>